<gene>
    <name evidence="10" type="ORF">FNYG_13739</name>
</gene>
<evidence type="ECO:0000256" key="8">
    <source>
        <dbReference type="RuleBase" id="RU000461"/>
    </source>
</evidence>
<evidence type="ECO:0000256" key="3">
    <source>
        <dbReference type="ARBA" id="ARBA00022617"/>
    </source>
</evidence>
<organism evidence="10 11">
    <name type="scientific">Gibberella nygamai</name>
    <name type="common">Bean root rot disease fungus</name>
    <name type="synonym">Fusarium nygamai</name>
    <dbReference type="NCBI Taxonomy" id="42673"/>
    <lineage>
        <taxon>Eukaryota</taxon>
        <taxon>Fungi</taxon>
        <taxon>Dikarya</taxon>
        <taxon>Ascomycota</taxon>
        <taxon>Pezizomycotina</taxon>
        <taxon>Sordariomycetes</taxon>
        <taxon>Hypocreomycetidae</taxon>
        <taxon>Hypocreales</taxon>
        <taxon>Nectriaceae</taxon>
        <taxon>Fusarium</taxon>
        <taxon>Fusarium fujikuroi species complex</taxon>
    </lineage>
</organism>
<feature type="binding site" description="axial binding residue" evidence="7">
    <location>
        <position position="536"/>
    </location>
    <ligand>
        <name>heme</name>
        <dbReference type="ChEBI" id="CHEBI:30413"/>
    </ligand>
    <ligandPart>
        <name>Fe</name>
        <dbReference type="ChEBI" id="CHEBI:18248"/>
    </ligandPart>
</feature>
<keyword evidence="6 8" id="KW-0503">Monooxygenase</keyword>
<keyword evidence="4 7" id="KW-0479">Metal-binding</keyword>
<keyword evidence="9" id="KW-0812">Transmembrane</keyword>
<accession>A0A2K0UUR8</accession>
<evidence type="ECO:0000256" key="5">
    <source>
        <dbReference type="ARBA" id="ARBA00023004"/>
    </source>
</evidence>
<dbReference type="GO" id="GO:0004497">
    <property type="term" value="F:monooxygenase activity"/>
    <property type="evidence" value="ECO:0007669"/>
    <property type="project" value="UniProtKB-KW"/>
</dbReference>
<dbReference type="PROSITE" id="PS00086">
    <property type="entry name" value="CYTOCHROME_P450"/>
    <property type="match status" value="1"/>
</dbReference>
<dbReference type="Gene3D" id="1.10.630.10">
    <property type="entry name" value="Cytochrome P450"/>
    <property type="match status" value="1"/>
</dbReference>
<dbReference type="Proteomes" id="UP000236664">
    <property type="component" value="Unassembled WGS sequence"/>
</dbReference>
<dbReference type="SUPFAM" id="SSF48264">
    <property type="entry name" value="Cytochrome P450"/>
    <property type="match status" value="1"/>
</dbReference>
<comment type="caution">
    <text evidence="10">The sequence shown here is derived from an EMBL/GenBank/DDBJ whole genome shotgun (WGS) entry which is preliminary data.</text>
</comment>
<dbReference type="STRING" id="42673.A0A2K0UUR8"/>
<dbReference type="PRINTS" id="PR00385">
    <property type="entry name" value="P450"/>
</dbReference>
<evidence type="ECO:0000256" key="9">
    <source>
        <dbReference type="SAM" id="Phobius"/>
    </source>
</evidence>
<keyword evidence="3 7" id="KW-0349">Heme</keyword>
<evidence type="ECO:0000256" key="7">
    <source>
        <dbReference type="PIRSR" id="PIRSR602403-1"/>
    </source>
</evidence>
<dbReference type="OrthoDB" id="1470350at2759"/>
<keyword evidence="9" id="KW-1133">Transmembrane helix</keyword>
<dbReference type="PANTHER" id="PTHR24305:SF232">
    <property type="entry name" value="P450, PUTATIVE (EUROFUNG)-RELATED"/>
    <property type="match status" value="1"/>
</dbReference>
<reference evidence="10 11" key="1">
    <citation type="submission" date="2017-06" db="EMBL/GenBank/DDBJ databases">
        <title>Genome of Fusarium nygamai isolate CS10214.</title>
        <authorList>
            <person name="Gardiner D.M."/>
            <person name="Obanor F."/>
            <person name="Kazan K."/>
        </authorList>
    </citation>
    <scope>NUCLEOTIDE SEQUENCE [LARGE SCALE GENOMIC DNA]</scope>
    <source>
        <strain evidence="10 11">CS10214</strain>
    </source>
</reference>
<evidence type="ECO:0000313" key="10">
    <source>
        <dbReference type="EMBL" id="PNP61522.1"/>
    </source>
</evidence>
<proteinExistence type="inferred from homology"/>
<evidence type="ECO:0000256" key="6">
    <source>
        <dbReference type="ARBA" id="ARBA00023033"/>
    </source>
</evidence>
<evidence type="ECO:0008006" key="12">
    <source>
        <dbReference type="Google" id="ProtNLM"/>
    </source>
</evidence>
<comment type="cofactor">
    <cofactor evidence="1 7">
        <name>heme</name>
        <dbReference type="ChEBI" id="CHEBI:30413"/>
    </cofactor>
</comment>
<keyword evidence="5 7" id="KW-0408">Iron</keyword>
<dbReference type="AlphaFoldDB" id="A0A2K0UUR8"/>
<dbReference type="InterPro" id="IPR002403">
    <property type="entry name" value="Cyt_P450_E_grp-IV"/>
</dbReference>
<evidence type="ECO:0000256" key="1">
    <source>
        <dbReference type="ARBA" id="ARBA00001971"/>
    </source>
</evidence>
<dbReference type="PRINTS" id="PR00465">
    <property type="entry name" value="EP450IV"/>
</dbReference>
<dbReference type="GO" id="GO:0016705">
    <property type="term" value="F:oxidoreductase activity, acting on paired donors, with incorporation or reduction of molecular oxygen"/>
    <property type="evidence" value="ECO:0007669"/>
    <property type="project" value="InterPro"/>
</dbReference>
<comment type="similarity">
    <text evidence="2 8">Belongs to the cytochrome P450 family.</text>
</comment>
<dbReference type="InterPro" id="IPR017972">
    <property type="entry name" value="Cyt_P450_CS"/>
</dbReference>
<evidence type="ECO:0000256" key="4">
    <source>
        <dbReference type="ARBA" id="ARBA00022723"/>
    </source>
</evidence>
<feature type="transmembrane region" description="Helical" evidence="9">
    <location>
        <begin position="12"/>
        <end position="34"/>
    </location>
</feature>
<dbReference type="GO" id="GO:0020037">
    <property type="term" value="F:heme binding"/>
    <property type="evidence" value="ECO:0007669"/>
    <property type="project" value="InterPro"/>
</dbReference>
<evidence type="ECO:0000313" key="11">
    <source>
        <dbReference type="Proteomes" id="UP000236664"/>
    </source>
</evidence>
<dbReference type="Pfam" id="PF00067">
    <property type="entry name" value="p450"/>
    <property type="match status" value="2"/>
</dbReference>
<keyword evidence="11" id="KW-1185">Reference proteome</keyword>
<dbReference type="GO" id="GO:0005506">
    <property type="term" value="F:iron ion binding"/>
    <property type="evidence" value="ECO:0007669"/>
    <property type="project" value="InterPro"/>
</dbReference>
<dbReference type="InterPro" id="IPR001128">
    <property type="entry name" value="Cyt_P450"/>
</dbReference>
<evidence type="ECO:0000256" key="2">
    <source>
        <dbReference type="ARBA" id="ARBA00010617"/>
    </source>
</evidence>
<dbReference type="PANTHER" id="PTHR24305">
    <property type="entry name" value="CYTOCHROME P450"/>
    <property type="match status" value="1"/>
</dbReference>
<protein>
    <recommendedName>
        <fullName evidence="12">Cytochrome P450 monooxygenase TRI13</fullName>
    </recommendedName>
</protein>
<name>A0A2K0UUR8_GIBNY</name>
<keyword evidence="8" id="KW-0560">Oxidoreductase</keyword>
<dbReference type="InterPro" id="IPR050121">
    <property type="entry name" value="Cytochrome_P450_monoxygenase"/>
</dbReference>
<dbReference type="InterPro" id="IPR036396">
    <property type="entry name" value="Cyt_P450_sf"/>
</dbReference>
<dbReference type="EMBL" id="MTQA01000292">
    <property type="protein sequence ID" value="PNP61522.1"/>
    <property type="molecule type" value="Genomic_DNA"/>
</dbReference>
<keyword evidence="9" id="KW-0472">Membrane</keyword>
<sequence length="591" mass="66536">MTPSKLLLPSELGLPTRAAAALVTAVAIALYALYRFLLPKPLKGIPHNAEATQSLLGDIAAIQRESPNKPFGWMIKKARLQSSPVFQFFLLPFGKPCVLVSDFREAQDILMRRKEFERSDFSIAVLSGEAPKFHINLKTGPEWKSHRRLLQDLMAPNFLHNVAAPNIYKSALNLIDLWKMKAHIAAGQPFSAEQDIFYTALDAVYDFGFGDSLAHRALVPQLERLRTISKEEVQKLRAQAAEGNEIRFPIQHIHPAIEAPLASVENVTGVAASGFPKLAWWLKGLQPKVQKMRALRDDFIKEQVIKAVRRSQTDGTNDDEAHLKSAVDLMMQRKRTFASKAGREPIYWSDVMRDEILGFIVAGHDTTSTTLCWGIKFLADNLSCQDRLRNDLHAAYANSLKEIRDPTPQEITESNIPYLDAVVEEMLRLSHTAPVQDRECTMDTMILGHYIPKGTVVFVANKGPSFTEPGYQVSESLRSESCQNAASERGIRMWSEEGMGEFQSERWLNKDAKTEDELFDSTAGPTMPFGLGLRGCFGRRLAYMELKLLTALLVWNFKFMPCPESLSSYEDFESLTRKPLQCFVNIEIIKT</sequence>